<evidence type="ECO:0000256" key="8">
    <source>
        <dbReference type="ARBA" id="ARBA00048336"/>
    </source>
</evidence>
<dbReference type="EC" id="3.1.3.16" evidence="2"/>
<dbReference type="InterPro" id="IPR015655">
    <property type="entry name" value="PP2C"/>
</dbReference>
<evidence type="ECO:0000256" key="7">
    <source>
        <dbReference type="ARBA" id="ARBA00047761"/>
    </source>
</evidence>
<keyword evidence="4" id="KW-0378">Hydrolase</keyword>
<dbReference type="AlphaFoldDB" id="A0A0R1LYA4"/>
<name>A0A0R1LYA4_9LACO</name>
<dbReference type="InterPro" id="IPR001932">
    <property type="entry name" value="PPM-type_phosphatase-like_dom"/>
</dbReference>
<dbReference type="CDD" id="cd00143">
    <property type="entry name" value="PP2Cc"/>
    <property type="match status" value="1"/>
</dbReference>
<comment type="catalytic activity">
    <reaction evidence="7">
        <text>O-phospho-L-seryl-[protein] + H2O = L-seryl-[protein] + phosphate</text>
        <dbReference type="Rhea" id="RHEA:20629"/>
        <dbReference type="Rhea" id="RHEA-COMP:9863"/>
        <dbReference type="Rhea" id="RHEA-COMP:11604"/>
        <dbReference type="ChEBI" id="CHEBI:15377"/>
        <dbReference type="ChEBI" id="CHEBI:29999"/>
        <dbReference type="ChEBI" id="CHEBI:43474"/>
        <dbReference type="ChEBI" id="CHEBI:83421"/>
        <dbReference type="EC" id="3.1.3.16"/>
    </reaction>
</comment>
<comment type="cofactor">
    <cofactor evidence="1">
        <name>Mn(2+)</name>
        <dbReference type="ChEBI" id="CHEBI:29035"/>
    </cofactor>
</comment>
<evidence type="ECO:0000256" key="1">
    <source>
        <dbReference type="ARBA" id="ARBA00001936"/>
    </source>
</evidence>
<evidence type="ECO:0000313" key="11">
    <source>
        <dbReference type="Proteomes" id="UP000051160"/>
    </source>
</evidence>
<evidence type="ECO:0000256" key="5">
    <source>
        <dbReference type="ARBA" id="ARBA00022912"/>
    </source>
</evidence>
<dbReference type="Proteomes" id="UP000051160">
    <property type="component" value="Unassembled WGS sequence"/>
</dbReference>
<accession>A0A0R1LYA4</accession>
<evidence type="ECO:0000256" key="6">
    <source>
        <dbReference type="ARBA" id="ARBA00023211"/>
    </source>
</evidence>
<dbReference type="SMART" id="SM00332">
    <property type="entry name" value="PP2Cc"/>
    <property type="match status" value="1"/>
</dbReference>
<evidence type="ECO:0000313" key="10">
    <source>
        <dbReference type="EMBL" id="KRK98001.1"/>
    </source>
</evidence>
<organism evidence="10 11">
    <name type="scientific">Secundilactobacillus odoratitofui DSM 19909 = JCM 15043</name>
    <dbReference type="NCBI Taxonomy" id="1423776"/>
    <lineage>
        <taxon>Bacteria</taxon>
        <taxon>Bacillati</taxon>
        <taxon>Bacillota</taxon>
        <taxon>Bacilli</taxon>
        <taxon>Lactobacillales</taxon>
        <taxon>Lactobacillaceae</taxon>
        <taxon>Secundilactobacillus</taxon>
    </lineage>
</organism>
<dbReference type="GO" id="GO:0004722">
    <property type="term" value="F:protein serine/threonine phosphatase activity"/>
    <property type="evidence" value="ECO:0007669"/>
    <property type="project" value="UniProtKB-EC"/>
</dbReference>
<dbReference type="SMART" id="SM00331">
    <property type="entry name" value="PP2C_SIG"/>
    <property type="match status" value="1"/>
</dbReference>
<comment type="caution">
    <text evidence="10">The sequence shown here is derived from an EMBL/GenBank/DDBJ whole genome shotgun (WGS) entry which is preliminary data.</text>
</comment>
<evidence type="ECO:0000256" key="2">
    <source>
        <dbReference type="ARBA" id="ARBA00013081"/>
    </source>
</evidence>
<evidence type="ECO:0000256" key="4">
    <source>
        <dbReference type="ARBA" id="ARBA00022801"/>
    </source>
</evidence>
<keyword evidence="3" id="KW-0479">Metal-binding</keyword>
<comment type="catalytic activity">
    <reaction evidence="8">
        <text>O-phospho-L-threonyl-[protein] + H2O = L-threonyl-[protein] + phosphate</text>
        <dbReference type="Rhea" id="RHEA:47004"/>
        <dbReference type="Rhea" id="RHEA-COMP:11060"/>
        <dbReference type="Rhea" id="RHEA-COMP:11605"/>
        <dbReference type="ChEBI" id="CHEBI:15377"/>
        <dbReference type="ChEBI" id="CHEBI:30013"/>
        <dbReference type="ChEBI" id="CHEBI:43474"/>
        <dbReference type="ChEBI" id="CHEBI:61977"/>
        <dbReference type="EC" id="3.1.3.16"/>
    </reaction>
</comment>
<dbReference type="Gene3D" id="3.60.40.10">
    <property type="entry name" value="PPM-type phosphatase domain"/>
    <property type="match status" value="1"/>
</dbReference>
<dbReference type="InterPro" id="IPR036457">
    <property type="entry name" value="PPM-type-like_dom_sf"/>
</dbReference>
<dbReference type="NCBIfam" id="NF033484">
    <property type="entry name" value="Stp1_PP2C_phos"/>
    <property type="match status" value="1"/>
</dbReference>
<dbReference type="FunFam" id="3.60.40.10:FF:000002">
    <property type="entry name" value="Serine/threonine phosphatase stp"/>
    <property type="match status" value="1"/>
</dbReference>
<dbReference type="SUPFAM" id="SSF81606">
    <property type="entry name" value="PP2C-like"/>
    <property type="match status" value="1"/>
</dbReference>
<proteinExistence type="predicted"/>
<dbReference type="Pfam" id="PF13672">
    <property type="entry name" value="PP2C_2"/>
    <property type="match status" value="1"/>
</dbReference>
<dbReference type="GO" id="GO:0046872">
    <property type="term" value="F:metal ion binding"/>
    <property type="evidence" value="ECO:0007669"/>
    <property type="project" value="UniProtKB-KW"/>
</dbReference>
<sequence length="247" mass="26637">MQIAYQTAIGKRRTDNEDSAGVFTNQSGVKLTLIADGIGGNQGGDVASQMAVAHLGHAFESTSADDIDEIKTWLSAQISVENQDIRQRSQQYADLSGMGTTIVLAVVFEQMALIGNIGDSRGYLLRDGHFSQITEDHSLVNELIKRGELSKQAARVHPQKNVITRSLGIEEDVKIDLHYLTLAQNDVLLLCSDGLTDMLSDSQIQSVLEEATTPAKKCDRLIELANNAGGLDNITVVIIDGGSEVAE</sequence>
<dbReference type="PROSITE" id="PS51746">
    <property type="entry name" value="PPM_2"/>
    <property type="match status" value="1"/>
</dbReference>
<keyword evidence="5" id="KW-0904">Protein phosphatase</keyword>
<evidence type="ECO:0000256" key="3">
    <source>
        <dbReference type="ARBA" id="ARBA00022723"/>
    </source>
</evidence>
<evidence type="ECO:0000259" key="9">
    <source>
        <dbReference type="PROSITE" id="PS51746"/>
    </source>
</evidence>
<dbReference type="STRING" id="1423776.FD04_GL000978"/>
<dbReference type="PATRIC" id="fig|1423776.4.peg.987"/>
<protein>
    <recommendedName>
        <fullName evidence="2">protein-serine/threonine phosphatase</fullName>
        <ecNumber evidence="2">3.1.3.16</ecNumber>
    </recommendedName>
</protein>
<keyword evidence="6" id="KW-0464">Manganese</keyword>
<dbReference type="PANTHER" id="PTHR47992">
    <property type="entry name" value="PROTEIN PHOSPHATASE"/>
    <property type="match status" value="1"/>
</dbReference>
<reference evidence="10 11" key="1">
    <citation type="journal article" date="2015" name="Genome Announc.">
        <title>Expanding the biotechnology potential of lactobacilli through comparative genomics of 213 strains and associated genera.</title>
        <authorList>
            <person name="Sun Z."/>
            <person name="Harris H.M."/>
            <person name="McCann A."/>
            <person name="Guo C."/>
            <person name="Argimon S."/>
            <person name="Zhang W."/>
            <person name="Yang X."/>
            <person name="Jeffery I.B."/>
            <person name="Cooney J.C."/>
            <person name="Kagawa T.F."/>
            <person name="Liu W."/>
            <person name="Song Y."/>
            <person name="Salvetti E."/>
            <person name="Wrobel A."/>
            <person name="Rasinkangas P."/>
            <person name="Parkhill J."/>
            <person name="Rea M.C."/>
            <person name="O'Sullivan O."/>
            <person name="Ritari J."/>
            <person name="Douillard F.P."/>
            <person name="Paul Ross R."/>
            <person name="Yang R."/>
            <person name="Briner A.E."/>
            <person name="Felis G.E."/>
            <person name="de Vos W.M."/>
            <person name="Barrangou R."/>
            <person name="Klaenhammer T.R."/>
            <person name="Caufield P.W."/>
            <person name="Cui Y."/>
            <person name="Zhang H."/>
            <person name="O'Toole P.W."/>
        </authorList>
    </citation>
    <scope>NUCLEOTIDE SEQUENCE [LARGE SCALE GENOMIC DNA]</scope>
    <source>
        <strain evidence="10 11">DSM 19909</strain>
    </source>
</reference>
<dbReference type="OrthoDB" id="9801841at2"/>
<dbReference type="RefSeq" id="WP_056947815.1">
    <property type="nucleotide sequence ID" value="NZ_AZEE01000028.1"/>
</dbReference>
<dbReference type="EMBL" id="AZEE01000028">
    <property type="protein sequence ID" value="KRK98001.1"/>
    <property type="molecule type" value="Genomic_DNA"/>
</dbReference>
<feature type="domain" description="PPM-type phosphatase" evidence="9">
    <location>
        <begin position="2"/>
        <end position="241"/>
    </location>
</feature>
<gene>
    <name evidence="10" type="ORF">FD04_GL000978</name>
</gene>
<keyword evidence="11" id="KW-1185">Reference proteome</keyword>